<keyword evidence="2" id="KW-1185">Reference proteome</keyword>
<comment type="caution">
    <text evidence="1">The sequence shown here is derived from an EMBL/GenBank/DDBJ whole genome shotgun (WGS) entry which is preliminary data.</text>
</comment>
<dbReference type="PRINTS" id="PR01210">
    <property type="entry name" value="GGTRANSPTASE"/>
</dbReference>
<dbReference type="InterPro" id="IPR029055">
    <property type="entry name" value="Ntn_hydrolases_N"/>
</dbReference>
<dbReference type="Pfam" id="PF01019">
    <property type="entry name" value="G_glu_transpept"/>
    <property type="match status" value="1"/>
</dbReference>
<reference evidence="1 2" key="1">
    <citation type="journal article" date="2022" name="Nat. Ecol. Evol.">
        <title>A masculinizing supergene underlies an exaggerated male reproductive morph in a spider.</title>
        <authorList>
            <person name="Hendrickx F."/>
            <person name="De Corte Z."/>
            <person name="Sonet G."/>
            <person name="Van Belleghem S.M."/>
            <person name="Kostlbacher S."/>
            <person name="Vangestel C."/>
        </authorList>
    </citation>
    <scope>NUCLEOTIDE SEQUENCE [LARGE SCALE GENOMIC DNA]</scope>
    <source>
        <strain evidence="1">W744_W776</strain>
    </source>
</reference>
<dbReference type="PANTHER" id="PTHR43881">
    <property type="entry name" value="GAMMA-GLUTAMYLTRANSPEPTIDASE (AFU_ORTHOLOGUE AFUA_4G13580)"/>
    <property type="match status" value="1"/>
</dbReference>
<organism evidence="1 2">
    <name type="scientific">Oedothorax gibbosus</name>
    <dbReference type="NCBI Taxonomy" id="931172"/>
    <lineage>
        <taxon>Eukaryota</taxon>
        <taxon>Metazoa</taxon>
        <taxon>Ecdysozoa</taxon>
        <taxon>Arthropoda</taxon>
        <taxon>Chelicerata</taxon>
        <taxon>Arachnida</taxon>
        <taxon>Araneae</taxon>
        <taxon>Araneomorphae</taxon>
        <taxon>Entelegynae</taxon>
        <taxon>Araneoidea</taxon>
        <taxon>Linyphiidae</taxon>
        <taxon>Erigoninae</taxon>
        <taxon>Oedothorax</taxon>
    </lineage>
</organism>
<dbReference type="InterPro" id="IPR043137">
    <property type="entry name" value="GGT_ssub_C"/>
</dbReference>
<accession>A0AAV6VSB2</accession>
<protein>
    <recommendedName>
        <fullName evidence="3">Gamma-glutamyltransferase</fullName>
    </recommendedName>
</protein>
<dbReference type="Gene3D" id="1.10.246.130">
    <property type="match status" value="1"/>
</dbReference>
<proteinExistence type="predicted"/>
<evidence type="ECO:0000313" key="1">
    <source>
        <dbReference type="EMBL" id="KAG8198648.1"/>
    </source>
</evidence>
<dbReference type="EMBL" id="JAFNEN010000038">
    <property type="protein sequence ID" value="KAG8198648.1"/>
    <property type="molecule type" value="Genomic_DNA"/>
</dbReference>
<evidence type="ECO:0000313" key="2">
    <source>
        <dbReference type="Proteomes" id="UP000827092"/>
    </source>
</evidence>
<dbReference type="Proteomes" id="UP000827092">
    <property type="component" value="Unassembled WGS sequence"/>
</dbReference>
<name>A0AAV6VSB2_9ARAC</name>
<dbReference type="InterPro" id="IPR052896">
    <property type="entry name" value="GGT-like_enzyme"/>
</dbReference>
<dbReference type="AlphaFoldDB" id="A0AAV6VSB2"/>
<dbReference type="InterPro" id="IPR043138">
    <property type="entry name" value="GGT_lsub"/>
</dbReference>
<dbReference type="Gene3D" id="3.60.20.40">
    <property type="match status" value="1"/>
</dbReference>
<evidence type="ECO:0008006" key="3">
    <source>
        <dbReference type="Google" id="ProtNLM"/>
    </source>
</evidence>
<dbReference type="SUPFAM" id="SSF56235">
    <property type="entry name" value="N-terminal nucleophile aminohydrolases (Ntn hydrolases)"/>
    <property type="match status" value="1"/>
</dbReference>
<dbReference type="PANTHER" id="PTHR43881:SF1">
    <property type="entry name" value="GAMMA-GLUTAMYLTRANSPEPTIDASE (AFU_ORTHOLOGUE AFUA_4G13580)"/>
    <property type="match status" value="1"/>
</dbReference>
<sequence>MKLFSLLKLGYTTAYAGQVRTYWQEIDMFTKNSAIICKKGSVVSDQPLAASIGIDILKKGGNAADAAVATMAAVSVIQPFSCGFGGDSQCLFYRSSDKTVLAVHGSGRTGKLATLNKLKVAGIKDVKSAEYQDHALWISVPGTVAAMFDIVNYLGSGKLTMEEILAPTIQLAEEGVPISIKNAVVWHGLQSILRRSRNSQDLLVDGKAPKPGDIFKAPKLAQCLKEISKKGPEVFYRGDMAQHITKAVQEAGGVLTLDDLEDHLTHPPISNPTEGIYTDFYGFRVWEMRPNTIGVVALVSLNILKNYDLKALGHNSPEYIHLLSETFKLAYHECWDNLCDPKYSSKAIEEFLTEETAEKIRQRIDPTRAFKSGLCFPSGNTSYVAVVDEFGNGCSLFDSLCNPFGSGIIPDNCGFALHDRPKCMSLEEKSPNAFGPSKLPLHTLMPSVVTDNHTGELLAVLGIMGRFSQPQGQIQVLLNMIEFNMDPQVAINQPRFCLGYPYKHSIYRDSLEHLYLEEGIDSNIIPYLESKGHQCKLCSGLKRLNFGKAHAIARPQLFNHNSMPKNLKTWWSGADPRSDGGAMGF</sequence>
<gene>
    <name evidence="1" type="ORF">JTE90_026544</name>
</gene>